<reference evidence="1" key="1">
    <citation type="submission" date="2014-01" db="EMBL/GenBank/DDBJ databases">
        <title>The genome of the white-rot fungus Pycnoporus cinnabarinus: a basidiomycete model with a versatile arsenal for lignocellulosic biomass breakdown.</title>
        <authorList>
            <person name="Levasseur A."/>
            <person name="Lomascolo A."/>
            <person name="Ruiz-Duenas F.J."/>
            <person name="Uzan E."/>
            <person name="Piumi F."/>
            <person name="Kues U."/>
            <person name="Ram A.F.J."/>
            <person name="Murat C."/>
            <person name="Haon M."/>
            <person name="Benoit I."/>
            <person name="Arfi Y."/>
            <person name="Chevret D."/>
            <person name="Drula E."/>
            <person name="Kwon M.J."/>
            <person name="Gouret P."/>
            <person name="Lesage-Meessen L."/>
            <person name="Lombard V."/>
            <person name="Mariette J."/>
            <person name="Noirot C."/>
            <person name="Park J."/>
            <person name="Patyshakuliyeva A."/>
            <person name="Wieneger R.A.B."/>
            <person name="Wosten H.A.B."/>
            <person name="Martin F."/>
            <person name="Coutinho P.M."/>
            <person name="de Vries R."/>
            <person name="Martinez A.T."/>
            <person name="Klopp C."/>
            <person name="Pontarotti P."/>
            <person name="Henrissat B."/>
            <person name="Record E."/>
        </authorList>
    </citation>
    <scope>NUCLEOTIDE SEQUENCE [LARGE SCALE GENOMIC DNA]</scope>
    <source>
        <strain evidence="1">BRFM137</strain>
    </source>
</reference>
<evidence type="ECO:0000313" key="2">
    <source>
        <dbReference type="Proteomes" id="UP000029665"/>
    </source>
</evidence>
<dbReference type="Proteomes" id="UP000029665">
    <property type="component" value="Unassembled WGS sequence"/>
</dbReference>
<accession>A0A060SC26</accession>
<dbReference type="OMA" id="CAFACTI"/>
<evidence type="ECO:0000313" key="1">
    <source>
        <dbReference type="EMBL" id="CDO69804.1"/>
    </source>
</evidence>
<keyword evidence="2" id="KW-1185">Reference proteome</keyword>
<dbReference type="AlphaFoldDB" id="A0A060SC26"/>
<name>A0A060SC26_PYCCI</name>
<sequence length="168" mass="19330">MSTVPEDIVTPMMSKRKHWNSSDETWRQAVAHWIFVCPYEVTNWRDLDVCVTYFAKNLERDPFDPWNFVRLFPCNLPQGATDRAAFHSVQNAWAKSMCAFACTIPLAILARRAGRPLLFKPVNGLQRALVWATVYFGAGERVQHWAYLARLEHPAAIAGAFFQYRKPV</sequence>
<comment type="caution">
    <text evidence="1">The sequence shown here is derived from an EMBL/GenBank/DDBJ whole genome shotgun (WGS) entry which is preliminary data.</text>
</comment>
<gene>
    <name evidence="1" type="ORF">BN946_scf184803.g2</name>
</gene>
<protein>
    <submittedName>
        <fullName evidence="1">Uncharacterized protein</fullName>
    </submittedName>
</protein>
<proteinExistence type="predicted"/>
<dbReference type="OrthoDB" id="2752228at2759"/>
<dbReference type="HOGENOM" id="CLU_1587346_0_0_1"/>
<organism evidence="1 2">
    <name type="scientific">Pycnoporus cinnabarinus</name>
    <name type="common">Cinnabar-red polypore</name>
    <name type="synonym">Trametes cinnabarina</name>
    <dbReference type="NCBI Taxonomy" id="5643"/>
    <lineage>
        <taxon>Eukaryota</taxon>
        <taxon>Fungi</taxon>
        <taxon>Dikarya</taxon>
        <taxon>Basidiomycota</taxon>
        <taxon>Agaricomycotina</taxon>
        <taxon>Agaricomycetes</taxon>
        <taxon>Polyporales</taxon>
        <taxon>Polyporaceae</taxon>
        <taxon>Trametes</taxon>
    </lineage>
</organism>
<dbReference type="EMBL" id="CCBP010000056">
    <property type="protein sequence ID" value="CDO69804.1"/>
    <property type="molecule type" value="Genomic_DNA"/>
</dbReference>